<evidence type="ECO:0000256" key="2">
    <source>
        <dbReference type="ARBA" id="ARBA00005583"/>
    </source>
</evidence>
<accession>A0ABX1KFW2</accession>
<dbReference type="RefSeq" id="WP_168914438.1">
    <property type="nucleotide sequence ID" value="NZ_JABACI010000006.1"/>
</dbReference>
<keyword evidence="3 7" id="KW-0808">Transferase</keyword>
<gene>
    <name evidence="7" type="primary">mraY</name>
    <name evidence="9" type="ORF">HF576_19135</name>
</gene>
<keyword evidence="7" id="KW-1003">Cell membrane</keyword>
<feature type="transmembrane region" description="Helical" evidence="7">
    <location>
        <begin position="81"/>
        <end position="99"/>
    </location>
</feature>
<keyword evidence="7" id="KW-0961">Cell wall biogenesis/degradation</keyword>
<evidence type="ECO:0000256" key="3">
    <source>
        <dbReference type="ARBA" id="ARBA00022679"/>
    </source>
</evidence>
<evidence type="ECO:0000313" key="10">
    <source>
        <dbReference type="Proteomes" id="UP001429745"/>
    </source>
</evidence>
<comment type="catalytic activity">
    <reaction evidence="7">
        <text>UDP-N-acetyl-alpha-D-muramoyl-L-alanyl-gamma-D-glutamyl-meso-2,6-diaminopimeloyl-D-alanyl-D-alanine + di-trans,octa-cis-undecaprenyl phosphate = di-trans,octa-cis-undecaprenyl diphospho-N-acetyl-alpha-D-muramoyl-L-alanyl-D-glutamyl-meso-2,6-diaminopimeloyl-D-alanyl-D-alanine + UMP</text>
        <dbReference type="Rhea" id="RHEA:28386"/>
        <dbReference type="ChEBI" id="CHEBI:57865"/>
        <dbReference type="ChEBI" id="CHEBI:60392"/>
        <dbReference type="ChEBI" id="CHEBI:61386"/>
        <dbReference type="ChEBI" id="CHEBI:61387"/>
        <dbReference type="EC" id="2.7.8.13"/>
    </reaction>
</comment>
<dbReference type="Pfam" id="PF10555">
    <property type="entry name" value="MraY_sig1"/>
    <property type="match status" value="1"/>
</dbReference>
<dbReference type="NCBIfam" id="TIGR00445">
    <property type="entry name" value="mraY"/>
    <property type="match status" value="1"/>
</dbReference>
<dbReference type="InterPro" id="IPR018480">
    <property type="entry name" value="PNAcMuramoyl-5peptid_Trfase_CS"/>
</dbReference>
<feature type="transmembrane region" description="Helical" evidence="7">
    <location>
        <begin position="267"/>
        <end position="287"/>
    </location>
</feature>
<reference evidence="9 10" key="1">
    <citation type="submission" date="2020-04" db="EMBL/GenBank/DDBJ databases">
        <title>CFH 90308 Microbacterium sp.</title>
        <authorList>
            <person name="Nie G."/>
            <person name="Ming H."/>
            <person name="Xia T."/>
        </authorList>
    </citation>
    <scope>NUCLEOTIDE SEQUENCE [LARGE SCALE GENOMIC DNA]</scope>
    <source>
        <strain evidence="9 10">CFH 90308</strain>
    </source>
</reference>
<dbReference type="InterPro" id="IPR000715">
    <property type="entry name" value="Glycosyl_transferase_4"/>
</dbReference>
<comment type="function">
    <text evidence="7">Catalyzes the initial step of the lipid cycle reactions in the biosynthesis of the cell wall peptidoglycan: transfers peptidoglycan precursor phospho-MurNAc-pentapeptide from UDP-MurNAc-pentapeptide onto the lipid carrier undecaprenyl phosphate, yielding undecaprenyl-pyrophosphoryl-MurNAc-pentapeptide, known as lipid I.</text>
</comment>
<keyword evidence="7" id="KW-0131">Cell cycle</keyword>
<feature type="transmembrane region" description="Helical" evidence="7">
    <location>
        <begin position="6"/>
        <end position="26"/>
    </location>
</feature>
<dbReference type="EMBL" id="JABACI010000006">
    <property type="protein sequence ID" value="NLP85951.1"/>
    <property type="molecule type" value="Genomic_DNA"/>
</dbReference>
<keyword evidence="6 7" id="KW-0472">Membrane</keyword>
<feature type="transmembrane region" description="Helical" evidence="7">
    <location>
        <begin position="343"/>
        <end position="364"/>
    </location>
</feature>
<feature type="transmembrane region" description="Helical" evidence="7">
    <location>
        <begin position="157"/>
        <end position="183"/>
    </location>
</feature>
<organism evidence="9 10">
    <name type="scientific">Microbacterium salsuginis</name>
    <dbReference type="NCBI Taxonomy" id="2722803"/>
    <lineage>
        <taxon>Bacteria</taxon>
        <taxon>Bacillati</taxon>
        <taxon>Actinomycetota</taxon>
        <taxon>Actinomycetes</taxon>
        <taxon>Micrococcales</taxon>
        <taxon>Microbacteriaceae</taxon>
        <taxon>Microbacterium</taxon>
    </lineage>
</organism>
<keyword evidence="7" id="KW-0132">Cell division</keyword>
<evidence type="ECO:0000256" key="1">
    <source>
        <dbReference type="ARBA" id="ARBA00004141"/>
    </source>
</evidence>
<proteinExistence type="inferred from homology"/>
<dbReference type="PANTHER" id="PTHR22926:SF5">
    <property type="entry name" value="PHOSPHO-N-ACETYLMURAMOYL-PENTAPEPTIDE-TRANSFERASE HOMOLOG"/>
    <property type="match status" value="1"/>
</dbReference>
<sequence length="370" mass="40067">MRSLLTAAAISLAFTLFLTPVFLRLFRKWGWGQVIRTPENVHNPSHQAKRGTPTMGGTIFIAGTIVGYLVGAYTGNNPPTISGWLVLWMMVGLGAVGFIDDYMKVRSQRSLGLSGWRKIVGQILVLVPFGVVSLNFPNQWGQTPASPFISVFRDVPALSFMALGLIAGWILYLIWVSIIGVATSNSVNLGDGLDGLAAGSGIFVTGAYSLIAFWQFNQACWGGEALSAAAQAACYPTRDPFDLAIVSASFVGALIGFLWWNAPKAKVFMGDVGSMAIGGVIAAMAILTRTELLLILVAGVYVIASGSVILQRLYFKITRGKRLFLMSPLHHHLEMRGWSEITIVVRMWIIAGLLAVSGIGFFYVEWLSQT</sequence>
<feature type="transmembrane region" description="Helical" evidence="7">
    <location>
        <begin position="119"/>
        <end position="137"/>
    </location>
</feature>
<keyword evidence="7" id="KW-0460">Magnesium</keyword>
<comment type="pathway">
    <text evidence="7">Cell wall biogenesis; peptidoglycan biosynthesis.</text>
</comment>
<dbReference type="EC" id="2.7.8.13" evidence="7 8"/>
<feature type="transmembrane region" description="Helical" evidence="7">
    <location>
        <begin position="243"/>
        <end position="260"/>
    </location>
</feature>
<dbReference type="HAMAP" id="MF_00038">
    <property type="entry name" value="MraY"/>
    <property type="match status" value="1"/>
</dbReference>
<evidence type="ECO:0000256" key="6">
    <source>
        <dbReference type="ARBA" id="ARBA00023136"/>
    </source>
</evidence>
<keyword evidence="5 7" id="KW-1133">Transmembrane helix</keyword>
<keyword evidence="7" id="KW-0133">Cell shape</keyword>
<dbReference type="PANTHER" id="PTHR22926">
    <property type="entry name" value="PHOSPHO-N-ACETYLMURAMOYL-PENTAPEPTIDE-TRANSFERASE"/>
    <property type="match status" value="1"/>
</dbReference>
<protein>
    <recommendedName>
        <fullName evidence="7 8">Phospho-N-acetylmuramoyl-pentapeptide-transferase</fullName>
        <ecNumber evidence="7 8">2.7.8.13</ecNumber>
    </recommendedName>
    <alternativeName>
        <fullName evidence="7">UDP-MurNAc-pentapeptide phosphotransferase</fullName>
    </alternativeName>
</protein>
<evidence type="ECO:0000256" key="4">
    <source>
        <dbReference type="ARBA" id="ARBA00022692"/>
    </source>
</evidence>
<dbReference type="CDD" id="cd06852">
    <property type="entry name" value="GT_MraY"/>
    <property type="match status" value="1"/>
</dbReference>
<evidence type="ECO:0000256" key="7">
    <source>
        <dbReference type="HAMAP-Rule" id="MF_00038"/>
    </source>
</evidence>
<dbReference type="GO" id="GO:0016740">
    <property type="term" value="F:transferase activity"/>
    <property type="evidence" value="ECO:0007669"/>
    <property type="project" value="UniProtKB-KW"/>
</dbReference>
<comment type="cofactor">
    <cofactor evidence="7">
        <name>Mg(2+)</name>
        <dbReference type="ChEBI" id="CHEBI:18420"/>
    </cofactor>
</comment>
<keyword evidence="10" id="KW-1185">Reference proteome</keyword>
<feature type="transmembrane region" description="Helical" evidence="7">
    <location>
        <begin position="55"/>
        <end position="75"/>
    </location>
</feature>
<evidence type="ECO:0000313" key="9">
    <source>
        <dbReference type="EMBL" id="NLP85951.1"/>
    </source>
</evidence>
<name>A0ABX1KFW2_9MICO</name>
<keyword evidence="7" id="KW-0479">Metal-binding</keyword>
<comment type="caution">
    <text evidence="9">The sequence shown here is derived from an EMBL/GenBank/DDBJ whole genome shotgun (WGS) entry which is preliminary data.</text>
</comment>
<comment type="subcellular location">
    <subcellularLocation>
        <location evidence="7">Cell membrane</location>
        <topology evidence="7">Multi-pass membrane protein</topology>
    </subcellularLocation>
    <subcellularLocation>
        <location evidence="1">Membrane</location>
        <topology evidence="1">Multi-pass membrane protein</topology>
    </subcellularLocation>
</comment>
<comment type="similarity">
    <text evidence="2 7">Belongs to the glycosyltransferase 4 family. MraY subfamily.</text>
</comment>
<evidence type="ECO:0000256" key="8">
    <source>
        <dbReference type="NCBIfam" id="TIGR00445"/>
    </source>
</evidence>
<keyword evidence="4 7" id="KW-0812">Transmembrane</keyword>
<dbReference type="Pfam" id="PF00953">
    <property type="entry name" value="Glycos_transf_4"/>
    <property type="match status" value="1"/>
</dbReference>
<keyword evidence="7" id="KW-0573">Peptidoglycan synthesis</keyword>
<evidence type="ECO:0000256" key="5">
    <source>
        <dbReference type="ARBA" id="ARBA00022989"/>
    </source>
</evidence>
<feature type="transmembrane region" description="Helical" evidence="7">
    <location>
        <begin position="293"/>
        <end position="315"/>
    </location>
</feature>
<dbReference type="InterPro" id="IPR003524">
    <property type="entry name" value="PNAcMuramoyl-5peptid_Trfase"/>
</dbReference>
<dbReference type="Proteomes" id="UP001429745">
    <property type="component" value="Unassembled WGS sequence"/>
</dbReference>
<feature type="transmembrane region" description="Helical" evidence="7">
    <location>
        <begin position="195"/>
        <end position="216"/>
    </location>
</feature>